<feature type="transmembrane region" description="Helical" evidence="7">
    <location>
        <begin position="55"/>
        <end position="74"/>
    </location>
</feature>
<reference evidence="8" key="1">
    <citation type="submission" date="2014-06" db="EMBL/GenBank/DDBJ databases">
        <title>Key roles for freshwater Actinobacteria revealed by deep metagenomic sequencing.</title>
        <authorList>
            <person name="Ghai R."/>
            <person name="Mizuno C.M."/>
            <person name="Picazo A."/>
            <person name="Camacho A."/>
            <person name="Rodriguez-Valera F."/>
        </authorList>
    </citation>
    <scope>NUCLEOTIDE SEQUENCE</scope>
</reference>
<name>A0A094Q4L4_9ZZZZ</name>
<dbReference type="GO" id="GO:0016020">
    <property type="term" value="C:membrane"/>
    <property type="evidence" value="ECO:0007669"/>
    <property type="project" value="UniProtKB-SubCell"/>
</dbReference>
<dbReference type="EMBL" id="JNSL01000071">
    <property type="protein sequence ID" value="KGA16979.1"/>
    <property type="molecule type" value="Genomic_DNA"/>
</dbReference>
<feature type="transmembrane region" description="Helical" evidence="7">
    <location>
        <begin position="213"/>
        <end position="237"/>
    </location>
</feature>
<evidence type="ECO:0000256" key="2">
    <source>
        <dbReference type="ARBA" id="ARBA00022448"/>
    </source>
</evidence>
<dbReference type="Pfam" id="PF03547">
    <property type="entry name" value="Mem_trans"/>
    <property type="match status" value="2"/>
</dbReference>
<gene>
    <name evidence="8" type="ORF">GM51_11365</name>
</gene>
<sequence length="296" mass="30685">MLALVIGAFLLGWLVRTIRPVPVVVTALADKYVLQVALPAVIIAKISKVTFDADVVLPIAVAWSVMLAAIVAVLTASRILKWNRSLTGALLLVGVLGNTSFLGLGMVESLLGADHLASAIAYDQVGTFVGLALWGSFVASTYGAGEGGWRSILNRLVRFGPFLALLASLVFRIIKLPDDVYPVLNGIGKTVAPVAMCALGLRFTLSVSRSVQVPALFGLITKMAVLPGLVYVVAVLVGSPQDLAWSTSILQAAAPPMVTAGVVAVGAGLSAELVAFMVGVGTLVSFVSLPLLSLIL</sequence>
<feature type="transmembrane region" description="Helical" evidence="7">
    <location>
        <begin position="156"/>
        <end position="174"/>
    </location>
</feature>
<dbReference type="AlphaFoldDB" id="A0A094Q4L4"/>
<comment type="subcellular location">
    <subcellularLocation>
        <location evidence="1">Membrane</location>
        <topology evidence="1">Multi-pass membrane protein</topology>
    </subcellularLocation>
</comment>
<dbReference type="PANTHER" id="PTHR36838:SF1">
    <property type="entry name" value="SLR1864 PROTEIN"/>
    <property type="match status" value="1"/>
</dbReference>
<evidence type="ECO:0000313" key="8">
    <source>
        <dbReference type="EMBL" id="KGA16979.1"/>
    </source>
</evidence>
<accession>A0A094Q4L4</accession>
<evidence type="ECO:0000256" key="3">
    <source>
        <dbReference type="ARBA" id="ARBA00022475"/>
    </source>
</evidence>
<organism evidence="8">
    <name type="scientific">freshwater metagenome</name>
    <dbReference type="NCBI Taxonomy" id="449393"/>
    <lineage>
        <taxon>unclassified sequences</taxon>
        <taxon>metagenomes</taxon>
        <taxon>ecological metagenomes</taxon>
    </lineage>
</organism>
<proteinExistence type="predicted"/>
<keyword evidence="2" id="KW-0813">Transport</keyword>
<keyword evidence="6 7" id="KW-0472">Membrane</keyword>
<dbReference type="InterPro" id="IPR004776">
    <property type="entry name" value="Mem_transp_PIN-like"/>
</dbReference>
<dbReference type="PANTHER" id="PTHR36838">
    <property type="entry name" value="AUXIN EFFLUX CARRIER FAMILY PROTEIN"/>
    <property type="match status" value="1"/>
</dbReference>
<feature type="transmembrane region" description="Helical" evidence="7">
    <location>
        <begin position="273"/>
        <end position="295"/>
    </location>
</feature>
<keyword evidence="5 7" id="KW-1133">Transmembrane helix</keyword>
<evidence type="ECO:0000256" key="5">
    <source>
        <dbReference type="ARBA" id="ARBA00022989"/>
    </source>
</evidence>
<dbReference type="GO" id="GO:0055085">
    <property type="term" value="P:transmembrane transport"/>
    <property type="evidence" value="ECO:0007669"/>
    <property type="project" value="InterPro"/>
</dbReference>
<feature type="transmembrane region" description="Helical" evidence="7">
    <location>
        <begin position="180"/>
        <end position="201"/>
    </location>
</feature>
<comment type="caution">
    <text evidence="8">The sequence shown here is derived from an EMBL/GenBank/DDBJ whole genome shotgun (WGS) entry which is preliminary data.</text>
</comment>
<evidence type="ECO:0000256" key="1">
    <source>
        <dbReference type="ARBA" id="ARBA00004141"/>
    </source>
</evidence>
<feature type="transmembrane region" description="Helical" evidence="7">
    <location>
        <begin position="125"/>
        <end position="144"/>
    </location>
</feature>
<keyword evidence="4 7" id="KW-0812">Transmembrane</keyword>
<evidence type="ECO:0000256" key="6">
    <source>
        <dbReference type="ARBA" id="ARBA00023136"/>
    </source>
</evidence>
<protein>
    <recommendedName>
        <fullName evidence="9">AEC family transporter</fullName>
    </recommendedName>
</protein>
<evidence type="ECO:0000256" key="4">
    <source>
        <dbReference type="ARBA" id="ARBA00022692"/>
    </source>
</evidence>
<keyword evidence="3" id="KW-1003">Cell membrane</keyword>
<evidence type="ECO:0008006" key="9">
    <source>
        <dbReference type="Google" id="ProtNLM"/>
    </source>
</evidence>
<feature type="transmembrane region" description="Helical" evidence="7">
    <location>
        <begin position="86"/>
        <end position="105"/>
    </location>
</feature>
<evidence type="ECO:0000256" key="7">
    <source>
        <dbReference type="SAM" id="Phobius"/>
    </source>
</evidence>